<dbReference type="CTD" id="9801503"/>
<name>A0A6A5G1M0_CAERE</name>
<proteinExistence type="predicted"/>
<evidence type="ECO:0000256" key="1">
    <source>
        <dbReference type="SAM" id="MobiDB-lite"/>
    </source>
</evidence>
<dbReference type="KEGG" id="crq:GCK72_025160"/>
<comment type="caution">
    <text evidence="2">The sequence shown here is derived from an EMBL/GenBank/DDBJ whole genome shotgun (WGS) entry which is preliminary data.</text>
</comment>
<feature type="compositionally biased region" description="Polar residues" evidence="1">
    <location>
        <begin position="175"/>
        <end position="188"/>
    </location>
</feature>
<dbReference type="Proteomes" id="UP000483820">
    <property type="component" value="Chromosome X"/>
</dbReference>
<dbReference type="AlphaFoldDB" id="A0A6A5G1M0"/>
<reference evidence="2 3" key="1">
    <citation type="submission" date="2019-12" db="EMBL/GenBank/DDBJ databases">
        <title>Chromosome-level assembly of the Caenorhabditis remanei genome.</title>
        <authorList>
            <person name="Teterina A.A."/>
            <person name="Willis J.H."/>
            <person name="Phillips P.C."/>
        </authorList>
    </citation>
    <scope>NUCLEOTIDE SEQUENCE [LARGE SCALE GENOMIC DNA]</scope>
    <source>
        <strain evidence="2 3">PX506</strain>
        <tissue evidence="2">Whole organism</tissue>
    </source>
</reference>
<gene>
    <name evidence="2" type="ORF">GCK72_025160</name>
</gene>
<feature type="compositionally biased region" description="Polar residues" evidence="1">
    <location>
        <begin position="158"/>
        <end position="167"/>
    </location>
</feature>
<accession>A0A6A5G1M0</accession>
<organism evidence="2 3">
    <name type="scientific">Caenorhabditis remanei</name>
    <name type="common">Caenorhabditis vulgaris</name>
    <dbReference type="NCBI Taxonomy" id="31234"/>
    <lineage>
        <taxon>Eukaryota</taxon>
        <taxon>Metazoa</taxon>
        <taxon>Ecdysozoa</taxon>
        <taxon>Nematoda</taxon>
        <taxon>Chromadorea</taxon>
        <taxon>Rhabditida</taxon>
        <taxon>Rhabditina</taxon>
        <taxon>Rhabditomorpha</taxon>
        <taxon>Rhabditoidea</taxon>
        <taxon>Rhabditidae</taxon>
        <taxon>Peloderinae</taxon>
        <taxon>Caenorhabditis</taxon>
    </lineage>
</organism>
<dbReference type="EMBL" id="WUAV01000006">
    <property type="protein sequence ID" value="KAF1748693.1"/>
    <property type="molecule type" value="Genomic_DNA"/>
</dbReference>
<protein>
    <submittedName>
        <fullName evidence="2">Uncharacterized protein</fullName>
    </submittedName>
</protein>
<dbReference type="GeneID" id="9801503"/>
<sequence>MIGFPVENLISDPIGGVISLRRYSTPSLLECQDPIVDNVLKVIRSKLPLSEPLHISLVRIFQRMEGVTLLKVVTLEKSILPFVDNYFKQLCITHRIPIPNPWKPHFYYFATCYLKTINRPLKKWEQNLMILKMSSIAGNNDNLSGGYSTTLVNNSSPLTTASDGDSSTQKKRHATVSTDTYSINPNPTNLKEVSVQMAKNLSKVREIKLKQPKPRFSAKLSKYRRMSAHN</sequence>
<evidence type="ECO:0000313" key="3">
    <source>
        <dbReference type="Proteomes" id="UP000483820"/>
    </source>
</evidence>
<dbReference type="RefSeq" id="XP_053579786.1">
    <property type="nucleotide sequence ID" value="XM_053736220.1"/>
</dbReference>
<feature type="region of interest" description="Disordered" evidence="1">
    <location>
        <begin position="158"/>
        <end position="188"/>
    </location>
</feature>
<evidence type="ECO:0000313" key="2">
    <source>
        <dbReference type="EMBL" id="KAF1748693.1"/>
    </source>
</evidence>